<evidence type="ECO:0000256" key="3">
    <source>
        <dbReference type="ARBA" id="ARBA00022729"/>
    </source>
</evidence>
<keyword evidence="2" id="KW-0964">Secreted</keyword>
<protein>
    <submittedName>
        <fullName evidence="9">Cysteine-rich repeat secretory protein 55</fullName>
    </submittedName>
</protein>
<evidence type="ECO:0000313" key="10">
    <source>
        <dbReference type="Proteomes" id="UP000092600"/>
    </source>
</evidence>
<feature type="region of interest" description="Disordered" evidence="6">
    <location>
        <begin position="470"/>
        <end position="500"/>
    </location>
</feature>
<dbReference type="Gene3D" id="3.30.430.20">
    <property type="entry name" value="Gnk2 domain, C-X8-C-X2-C motif"/>
    <property type="match status" value="4"/>
</dbReference>
<dbReference type="PROSITE" id="PS51473">
    <property type="entry name" value="GNK2"/>
    <property type="match status" value="4"/>
</dbReference>
<comment type="subcellular location">
    <subcellularLocation>
        <location evidence="1">Secreted</location>
    </subcellularLocation>
</comment>
<sequence length="568" mass="61071">MALIHHLFLLSLLLPLSSFATADDPIGHYCSNSFKGTQTQTNINAVLSDLVVRASVGGFAVSSSGKGESEVYGLAQCRGDVPDTDCASCLSDAAKQLPASCPGYADARIWYDYCFLRYDNDNFIGQSDTSYAIILINVDNATDPEAFDKAAGKLLRKAADDAAAAGNEGLGREQAQFTPYITIYALAQCTRDLQPLVCAQCLASAVETVPNYCILSFLSFFFLLLPFSSSSPTTAASIAATDPIGHYCASSFKGTQTQANINLVLSDLVAKASIGGFAVSSFGGGNGGAIYGLAQCRGDVIGSGDCLNCLVAAAKKLPTTCAGDADGRIWYDYCFMRYDNVNFVGKVDIGYEFIYYNVENATDPAAFNAAAEELLGRVQAEAATPGNEGFAEEKAKFTGSTTIYGLAQCTQDLQPSACGQCLAAAAEEVVGYCQGSVGCQVHYSSCMLRYEIYPFYFSASWVRDIGPDLRPNDYRKDVEDDEDPIRKENRKSADRNEPSALEDLAVAARGGMETLRPALQRIYMTRASAYRDALKSFIEGYQEGVKQVMEDKGDAKSRHQGEEPKKPI</sequence>
<dbReference type="PANTHER" id="PTHR32411:SF55">
    <property type="entry name" value="CYSTEINE-RICH REPEAT SECRETORY PROTEIN 55"/>
    <property type="match status" value="1"/>
</dbReference>
<dbReference type="InterPro" id="IPR038408">
    <property type="entry name" value="GNK2_sf"/>
</dbReference>
<organism evidence="9 10">
    <name type="scientific">Ananas comosus</name>
    <name type="common">Pineapple</name>
    <name type="synonym">Ananas ananas</name>
    <dbReference type="NCBI Taxonomy" id="4615"/>
    <lineage>
        <taxon>Eukaryota</taxon>
        <taxon>Viridiplantae</taxon>
        <taxon>Streptophyta</taxon>
        <taxon>Embryophyta</taxon>
        <taxon>Tracheophyta</taxon>
        <taxon>Spermatophyta</taxon>
        <taxon>Magnoliopsida</taxon>
        <taxon>Liliopsida</taxon>
        <taxon>Poales</taxon>
        <taxon>Bromeliaceae</taxon>
        <taxon>Bromelioideae</taxon>
        <taxon>Ananas</taxon>
    </lineage>
</organism>
<accession>A0A199V5C2</accession>
<reference evidence="9 10" key="1">
    <citation type="journal article" date="2016" name="DNA Res.">
        <title>The draft genome of MD-2 pineapple using hybrid error correction of long reads.</title>
        <authorList>
            <person name="Redwan R.M."/>
            <person name="Saidin A."/>
            <person name="Kumar S.V."/>
        </authorList>
    </citation>
    <scope>NUCLEOTIDE SEQUENCE [LARGE SCALE GENOMIC DNA]</scope>
    <source>
        <strain evidence="10">cv. MD2</strain>
        <tissue evidence="9">Leaf</tissue>
    </source>
</reference>
<feature type="domain" description="Gnk2-homologous" evidence="8">
    <location>
        <begin position="239"/>
        <end position="343"/>
    </location>
</feature>
<dbReference type="InterPro" id="IPR002902">
    <property type="entry name" value="GNK2"/>
</dbReference>
<feature type="domain" description="Gnk2-homologous" evidence="8">
    <location>
        <begin position="129"/>
        <end position="235"/>
    </location>
</feature>
<dbReference type="AlphaFoldDB" id="A0A199V5C2"/>
<evidence type="ECO:0000256" key="2">
    <source>
        <dbReference type="ARBA" id="ARBA00022525"/>
    </source>
</evidence>
<dbReference type="EMBL" id="LSRQ01003221">
    <property type="protein sequence ID" value="OAY72188.1"/>
    <property type="molecule type" value="Genomic_DNA"/>
</dbReference>
<evidence type="ECO:0000259" key="8">
    <source>
        <dbReference type="PROSITE" id="PS51473"/>
    </source>
</evidence>
<dbReference type="Proteomes" id="UP000092600">
    <property type="component" value="Unassembled WGS sequence"/>
</dbReference>
<dbReference type="STRING" id="4615.A0A199V5C2"/>
<dbReference type="GO" id="GO:0005576">
    <property type="term" value="C:extracellular region"/>
    <property type="evidence" value="ECO:0007669"/>
    <property type="project" value="UniProtKB-SubCell"/>
</dbReference>
<feature type="domain" description="Gnk2-homologous" evidence="8">
    <location>
        <begin position="349"/>
        <end position="455"/>
    </location>
</feature>
<evidence type="ECO:0000313" key="9">
    <source>
        <dbReference type="EMBL" id="OAY72188.1"/>
    </source>
</evidence>
<feature type="chain" id="PRO_5008285672" evidence="7">
    <location>
        <begin position="23"/>
        <end position="568"/>
    </location>
</feature>
<evidence type="ECO:0000256" key="7">
    <source>
        <dbReference type="SAM" id="SignalP"/>
    </source>
</evidence>
<comment type="caution">
    <text evidence="9">The sequence shown here is derived from an EMBL/GenBank/DDBJ whole genome shotgun (WGS) entry which is preliminary data.</text>
</comment>
<dbReference type="CDD" id="cd23509">
    <property type="entry name" value="Gnk2-like"/>
    <property type="match status" value="4"/>
</dbReference>
<evidence type="ECO:0000256" key="5">
    <source>
        <dbReference type="ARBA" id="ARBA00038515"/>
    </source>
</evidence>
<feature type="compositionally biased region" description="Basic and acidic residues" evidence="6">
    <location>
        <begin position="470"/>
        <end position="497"/>
    </location>
</feature>
<dbReference type="PANTHER" id="PTHR32411">
    <property type="entry name" value="CYSTEINE-RICH REPEAT SECRETORY PROTEIN 38-RELATED"/>
    <property type="match status" value="1"/>
</dbReference>
<feature type="region of interest" description="Disordered" evidence="6">
    <location>
        <begin position="549"/>
        <end position="568"/>
    </location>
</feature>
<feature type="domain" description="Gnk2-homologous" evidence="8">
    <location>
        <begin position="21"/>
        <end position="123"/>
    </location>
</feature>
<dbReference type="InterPro" id="IPR050581">
    <property type="entry name" value="CRR_secretory_protein"/>
</dbReference>
<name>A0A199V5C2_ANACO</name>
<evidence type="ECO:0000256" key="6">
    <source>
        <dbReference type="SAM" id="MobiDB-lite"/>
    </source>
</evidence>
<comment type="similarity">
    <text evidence="5">Belongs to the cysteine-rich repeat secretory protein family.</text>
</comment>
<keyword evidence="4" id="KW-0677">Repeat</keyword>
<dbReference type="Pfam" id="PF01657">
    <property type="entry name" value="Stress-antifung"/>
    <property type="match status" value="4"/>
</dbReference>
<evidence type="ECO:0000256" key="1">
    <source>
        <dbReference type="ARBA" id="ARBA00004613"/>
    </source>
</evidence>
<proteinExistence type="inferred from homology"/>
<evidence type="ECO:0000256" key="4">
    <source>
        <dbReference type="ARBA" id="ARBA00022737"/>
    </source>
</evidence>
<keyword evidence="3 7" id="KW-0732">Signal</keyword>
<gene>
    <name evidence="9" type="ORF">ACMD2_02294</name>
</gene>
<feature type="signal peptide" evidence="7">
    <location>
        <begin position="1"/>
        <end position="22"/>
    </location>
</feature>